<evidence type="ECO:0000256" key="1">
    <source>
        <dbReference type="ARBA" id="ARBA00022729"/>
    </source>
</evidence>
<dbReference type="Proteomes" id="UP000024816">
    <property type="component" value="Unassembled WGS sequence"/>
</dbReference>
<dbReference type="InterPro" id="IPR027385">
    <property type="entry name" value="Beta-barrel_OMP"/>
</dbReference>
<comment type="caution">
    <text evidence="4">The sequence shown here is derived from an EMBL/GenBank/DDBJ whole genome shotgun (WGS) entry which is preliminary data.</text>
</comment>
<name>A0A059FFD4_9PROT</name>
<evidence type="ECO:0000313" key="4">
    <source>
        <dbReference type="EMBL" id="KCZ89213.1"/>
    </source>
</evidence>
<dbReference type="AlphaFoldDB" id="A0A059FFD4"/>
<protein>
    <recommendedName>
        <fullName evidence="3">Outer membrane protein beta-barrel domain-containing protein</fullName>
    </recommendedName>
</protein>
<feature type="signal peptide" evidence="2">
    <location>
        <begin position="1"/>
        <end position="19"/>
    </location>
</feature>
<dbReference type="OrthoDB" id="7173051at2"/>
<dbReference type="SUPFAM" id="SSF56925">
    <property type="entry name" value="OMPA-like"/>
    <property type="match status" value="1"/>
</dbReference>
<dbReference type="STRING" id="1280952.HJA_07947"/>
<feature type="chain" id="PRO_5001572847" description="Outer membrane protein beta-barrel domain-containing protein" evidence="2">
    <location>
        <begin position="20"/>
        <end position="165"/>
    </location>
</feature>
<dbReference type="Pfam" id="PF13505">
    <property type="entry name" value="OMP_b-brl"/>
    <property type="match status" value="1"/>
</dbReference>
<reference evidence="4 5" key="1">
    <citation type="journal article" date="2014" name="Antonie Van Leeuwenhoek">
        <title>Hyphomonas beringensis sp. nov. and Hyphomonas chukchiensis sp. nov., isolated from surface seawater of the Bering Sea and Chukchi Sea.</title>
        <authorList>
            <person name="Li C."/>
            <person name="Lai Q."/>
            <person name="Li G."/>
            <person name="Dong C."/>
            <person name="Wang J."/>
            <person name="Liao Y."/>
            <person name="Shao Z."/>
        </authorList>
    </citation>
    <scope>NUCLEOTIDE SEQUENCE [LARGE SCALE GENOMIC DNA]</scope>
    <source>
        <strain evidence="4 5">VP2</strain>
    </source>
</reference>
<dbReference type="eggNOG" id="COG3637">
    <property type="taxonomic scope" value="Bacteria"/>
</dbReference>
<dbReference type="InterPro" id="IPR011250">
    <property type="entry name" value="OMP/PagP_B-barrel"/>
</dbReference>
<organism evidence="4 5">
    <name type="scientific">Hyphomonas jannaschiana VP2</name>
    <dbReference type="NCBI Taxonomy" id="1280952"/>
    <lineage>
        <taxon>Bacteria</taxon>
        <taxon>Pseudomonadati</taxon>
        <taxon>Pseudomonadota</taxon>
        <taxon>Alphaproteobacteria</taxon>
        <taxon>Hyphomonadales</taxon>
        <taxon>Hyphomonadaceae</taxon>
        <taxon>Hyphomonas</taxon>
    </lineage>
</organism>
<evidence type="ECO:0000313" key="5">
    <source>
        <dbReference type="Proteomes" id="UP000024816"/>
    </source>
</evidence>
<accession>A0A059FFD4</accession>
<feature type="domain" description="Outer membrane protein beta-barrel" evidence="3">
    <location>
        <begin position="6"/>
        <end position="165"/>
    </location>
</feature>
<keyword evidence="5" id="KW-1185">Reference proteome</keyword>
<dbReference type="EMBL" id="ARYJ01000004">
    <property type="protein sequence ID" value="KCZ89213.1"/>
    <property type="molecule type" value="Genomic_DNA"/>
</dbReference>
<evidence type="ECO:0000256" key="2">
    <source>
        <dbReference type="SAM" id="SignalP"/>
    </source>
</evidence>
<keyword evidence="1 2" id="KW-0732">Signal</keyword>
<dbReference type="Gene3D" id="2.40.160.20">
    <property type="match status" value="1"/>
</dbReference>
<gene>
    <name evidence="4" type="ORF">HJA_07947</name>
</gene>
<dbReference type="RefSeq" id="WP_035580486.1">
    <property type="nucleotide sequence ID" value="NZ_ARYJ01000004.1"/>
</dbReference>
<dbReference type="PATRIC" id="fig|1280952.3.peg.1577"/>
<evidence type="ECO:0000259" key="3">
    <source>
        <dbReference type="Pfam" id="PF13505"/>
    </source>
</evidence>
<sequence length="165" mass="16877">MKLALASLAAIAVVAPAFAEGNVELGAAYSHFDADGANLDALTARGTYFFNPHVGVEGEASIGIGDDDVGAANVELDNSLAAFGVVQMPVAERVDLFARAGYATSEYNVDVPGVGGASGDDDGFAYGVGGKVFLNDKFGLRADVTRYEGDDTDADVISVGGVMKF</sequence>
<proteinExistence type="predicted"/>